<evidence type="ECO:0000256" key="10">
    <source>
        <dbReference type="ARBA" id="ARBA00023128"/>
    </source>
</evidence>
<keyword evidence="11" id="KW-0472">Membrane</keyword>
<evidence type="ECO:0000256" key="5">
    <source>
        <dbReference type="ARBA" id="ARBA00022692"/>
    </source>
</evidence>
<dbReference type="GO" id="GO:0006886">
    <property type="term" value="P:intracellular protein transport"/>
    <property type="evidence" value="ECO:0007669"/>
    <property type="project" value="InterPro"/>
</dbReference>
<dbReference type="PANTHER" id="PTHR12504:SF0">
    <property type="entry name" value="MITOCHONDRIAL IMPORT RECEPTOR SUBUNIT TOM22 HOMOLOG"/>
    <property type="match status" value="1"/>
</dbReference>
<keyword evidence="6" id="KW-1000">Mitochondrion outer membrane</keyword>
<comment type="subcellular location">
    <subcellularLocation>
        <location evidence="1">Mitochondrion outer membrane</location>
        <topology evidence="1">Single-pass membrane protein</topology>
    </subcellularLocation>
</comment>
<evidence type="ECO:0000256" key="4">
    <source>
        <dbReference type="ARBA" id="ARBA00022448"/>
    </source>
</evidence>
<keyword evidence="9" id="KW-0811">Translocation</keyword>
<keyword evidence="7" id="KW-0653">Protein transport</keyword>
<evidence type="ECO:0000256" key="11">
    <source>
        <dbReference type="ARBA" id="ARBA00023136"/>
    </source>
</evidence>
<sequence length="178" mass="19222">MFEEKTPDGFVQVEAPESTVEKAETQVEPLPPPRESPSVSTVAKIVNEDAADEELNISDLDTIDDSEFEDETLVERLIGLTEMFPESFRNGVCSSVSAALTRIKGTYSMGRGLLWFIASTSTICFLPLLLELERIQVEEQEAVEQRTMMLGPAAVGGTGPSGLAGFSAAVPVLTPVQK</sequence>
<gene>
    <name evidence="14" type="ORF">TR150349</name>
</gene>
<proteinExistence type="inferred from homology"/>
<evidence type="ECO:0000313" key="14">
    <source>
        <dbReference type="EMBL" id="JAP57806.1"/>
    </source>
</evidence>
<evidence type="ECO:0000256" key="6">
    <source>
        <dbReference type="ARBA" id="ARBA00022787"/>
    </source>
</evidence>
<dbReference type="CDD" id="cd22884">
    <property type="entry name" value="TOM22"/>
    <property type="match status" value="1"/>
</dbReference>
<evidence type="ECO:0000256" key="2">
    <source>
        <dbReference type="ARBA" id="ARBA00009874"/>
    </source>
</evidence>
<dbReference type="Pfam" id="PF04281">
    <property type="entry name" value="Tom22"/>
    <property type="match status" value="1"/>
</dbReference>
<reference evidence="14" key="1">
    <citation type="submission" date="2016-01" db="EMBL/GenBank/DDBJ databases">
        <title>Reference transcriptome for the parasite Schistocephalus solidus: insights into the molecular evolution of parasitism.</title>
        <authorList>
            <person name="Hebert F.O."/>
            <person name="Grambauer S."/>
            <person name="Barber I."/>
            <person name="Landry C.R."/>
            <person name="Aubin-Horth N."/>
        </authorList>
    </citation>
    <scope>NUCLEOTIDE SEQUENCE</scope>
</reference>
<evidence type="ECO:0000256" key="1">
    <source>
        <dbReference type="ARBA" id="ARBA00004572"/>
    </source>
</evidence>
<keyword evidence="8" id="KW-1133">Transmembrane helix</keyword>
<keyword evidence="4" id="KW-0813">Transport</keyword>
<dbReference type="EMBL" id="GEEE01005419">
    <property type="protein sequence ID" value="JAP57806.1"/>
    <property type="molecule type" value="Transcribed_RNA"/>
</dbReference>
<evidence type="ECO:0000256" key="12">
    <source>
        <dbReference type="ARBA" id="ARBA00023170"/>
    </source>
</evidence>
<evidence type="ECO:0000256" key="3">
    <source>
        <dbReference type="ARBA" id="ARBA00016229"/>
    </source>
</evidence>
<evidence type="ECO:0000256" key="13">
    <source>
        <dbReference type="SAM" id="MobiDB-lite"/>
    </source>
</evidence>
<accession>A0A0X3QE86</accession>
<keyword evidence="12" id="KW-0675">Receptor</keyword>
<dbReference type="InterPro" id="IPR005683">
    <property type="entry name" value="Tom22"/>
</dbReference>
<name>A0A0X3QE86_SCHSO</name>
<evidence type="ECO:0000256" key="7">
    <source>
        <dbReference type="ARBA" id="ARBA00022927"/>
    </source>
</evidence>
<comment type="similarity">
    <text evidence="2">Belongs to the Tom22 family.</text>
</comment>
<dbReference type="GO" id="GO:0005741">
    <property type="term" value="C:mitochondrial outer membrane"/>
    <property type="evidence" value="ECO:0007669"/>
    <property type="project" value="UniProtKB-SubCell"/>
</dbReference>
<protein>
    <recommendedName>
        <fullName evidence="3">Mitochondrial import receptor subunit TOM22 homolog</fullName>
    </recommendedName>
</protein>
<dbReference type="PANTHER" id="PTHR12504">
    <property type="entry name" value="MITOCHONDRIAL IMPORT RECEPTOR SUBUNIT TOM22"/>
    <property type="match status" value="1"/>
</dbReference>
<evidence type="ECO:0000256" key="8">
    <source>
        <dbReference type="ARBA" id="ARBA00022989"/>
    </source>
</evidence>
<dbReference type="AlphaFoldDB" id="A0A0X3QE86"/>
<feature type="region of interest" description="Disordered" evidence="13">
    <location>
        <begin position="1"/>
        <end position="39"/>
    </location>
</feature>
<keyword evidence="10" id="KW-0496">Mitochondrion</keyword>
<keyword evidence="5" id="KW-0812">Transmembrane</keyword>
<organism evidence="14">
    <name type="scientific">Schistocephalus solidus</name>
    <name type="common">Tapeworm</name>
    <dbReference type="NCBI Taxonomy" id="70667"/>
    <lineage>
        <taxon>Eukaryota</taxon>
        <taxon>Metazoa</taxon>
        <taxon>Spiralia</taxon>
        <taxon>Lophotrochozoa</taxon>
        <taxon>Platyhelminthes</taxon>
        <taxon>Cestoda</taxon>
        <taxon>Eucestoda</taxon>
        <taxon>Diphyllobothriidea</taxon>
        <taxon>Diphyllobothriidae</taxon>
        <taxon>Schistocephalus</taxon>
    </lineage>
</organism>
<evidence type="ECO:0000256" key="9">
    <source>
        <dbReference type="ARBA" id="ARBA00023010"/>
    </source>
</evidence>